<organism evidence="2 3">
    <name type="scientific">Parasitella parasitica</name>
    <dbReference type="NCBI Taxonomy" id="35722"/>
    <lineage>
        <taxon>Eukaryota</taxon>
        <taxon>Fungi</taxon>
        <taxon>Fungi incertae sedis</taxon>
        <taxon>Mucoromycota</taxon>
        <taxon>Mucoromycotina</taxon>
        <taxon>Mucoromycetes</taxon>
        <taxon>Mucorales</taxon>
        <taxon>Mucorineae</taxon>
        <taxon>Mucoraceae</taxon>
        <taxon>Parasitella</taxon>
    </lineage>
</organism>
<dbReference type="OrthoDB" id="2281617at2759"/>
<feature type="region of interest" description="Disordered" evidence="1">
    <location>
        <begin position="40"/>
        <end position="66"/>
    </location>
</feature>
<evidence type="ECO:0000313" key="2">
    <source>
        <dbReference type="EMBL" id="CEP08270.1"/>
    </source>
</evidence>
<gene>
    <name evidence="2" type="primary">PARPA_01581.1 scaffold 1359</name>
</gene>
<sequence length="135" mass="15927">MIHRLKTRLALANFKRINGFERYDLYTLESDLLRNQIKKHTHNEKKKHDQHEKHRYYPRMTSSSQHGIKRSINTAFSPISPTQQFLTLRFPISEKRSTSPQQRYKTAIPSDEDAANVLVMLRNMSHDKPTSSFCI</sequence>
<name>A0A0B7MYA3_9FUNG</name>
<reference evidence="2 3" key="1">
    <citation type="submission" date="2014-09" db="EMBL/GenBank/DDBJ databases">
        <authorList>
            <person name="Ellenberger Sabrina"/>
        </authorList>
    </citation>
    <scope>NUCLEOTIDE SEQUENCE [LARGE SCALE GENOMIC DNA]</scope>
    <source>
        <strain evidence="2 3">CBS 412.66</strain>
    </source>
</reference>
<dbReference type="Proteomes" id="UP000054107">
    <property type="component" value="Unassembled WGS sequence"/>
</dbReference>
<keyword evidence="3" id="KW-1185">Reference proteome</keyword>
<evidence type="ECO:0000256" key="1">
    <source>
        <dbReference type="SAM" id="MobiDB-lite"/>
    </source>
</evidence>
<protein>
    <submittedName>
        <fullName evidence="2">Uncharacterized protein</fullName>
    </submittedName>
</protein>
<accession>A0A0B7MYA3</accession>
<proteinExistence type="predicted"/>
<dbReference type="EMBL" id="LN719426">
    <property type="protein sequence ID" value="CEP08270.1"/>
    <property type="molecule type" value="Genomic_DNA"/>
</dbReference>
<dbReference type="AlphaFoldDB" id="A0A0B7MYA3"/>
<evidence type="ECO:0000313" key="3">
    <source>
        <dbReference type="Proteomes" id="UP000054107"/>
    </source>
</evidence>